<evidence type="ECO:0000256" key="8">
    <source>
        <dbReference type="SAM" id="SignalP"/>
    </source>
</evidence>
<feature type="domain" description="GspD-like N0" evidence="12">
    <location>
        <begin position="275"/>
        <end position="339"/>
    </location>
</feature>
<evidence type="ECO:0000256" key="6">
    <source>
        <dbReference type="RuleBase" id="RU004004"/>
    </source>
</evidence>
<evidence type="ECO:0000256" key="1">
    <source>
        <dbReference type="ARBA" id="ARBA00004370"/>
    </source>
</evidence>
<evidence type="ECO:0000259" key="10">
    <source>
        <dbReference type="Pfam" id="PF03958"/>
    </source>
</evidence>
<protein>
    <submittedName>
        <fullName evidence="13">Uncharacterized protein</fullName>
    </submittedName>
</protein>
<accession>A0A1F5RFS1</accession>
<organism evidence="13 14">
    <name type="scientific">Candidatus Edwardsbacteria bacterium GWF2_54_11</name>
    <dbReference type="NCBI Taxonomy" id="1817851"/>
    <lineage>
        <taxon>Bacteria</taxon>
        <taxon>Candidatus Edwardsiibacteriota</taxon>
    </lineage>
</organism>
<dbReference type="Proteomes" id="UP000177230">
    <property type="component" value="Unassembled WGS sequence"/>
</dbReference>
<feature type="domain" description="AMIN" evidence="11">
    <location>
        <begin position="31"/>
        <end position="108"/>
    </location>
</feature>
<dbReference type="InterPro" id="IPR038591">
    <property type="entry name" value="NolW-like_sf"/>
</dbReference>
<comment type="subcellular location">
    <subcellularLocation>
        <location evidence="6">Cell outer membrane</location>
    </subcellularLocation>
    <subcellularLocation>
        <location evidence="1">Membrane</location>
    </subcellularLocation>
</comment>
<dbReference type="Gene3D" id="3.30.1370.120">
    <property type="match status" value="1"/>
</dbReference>
<name>A0A1F5RFS1_9BACT</name>
<evidence type="ECO:0000256" key="5">
    <source>
        <dbReference type="RuleBase" id="RU004003"/>
    </source>
</evidence>
<feature type="chain" id="PRO_5009520756" evidence="8">
    <location>
        <begin position="27"/>
        <end position="650"/>
    </location>
</feature>
<comment type="caution">
    <text evidence="13">The sequence shown here is derived from an EMBL/GenBank/DDBJ whole genome shotgun (WGS) entry which is preliminary data.</text>
</comment>
<evidence type="ECO:0000259" key="12">
    <source>
        <dbReference type="Pfam" id="PF21305"/>
    </source>
</evidence>
<feature type="region of interest" description="Disordered" evidence="7">
    <location>
        <begin position="144"/>
        <end position="168"/>
    </location>
</feature>
<dbReference type="GO" id="GO:0009306">
    <property type="term" value="P:protein secretion"/>
    <property type="evidence" value="ECO:0007669"/>
    <property type="project" value="InterPro"/>
</dbReference>
<dbReference type="Pfam" id="PF03958">
    <property type="entry name" value="Secretin_N"/>
    <property type="match status" value="1"/>
</dbReference>
<feature type="compositionally biased region" description="Pro residues" evidence="7">
    <location>
        <begin position="159"/>
        <end position="168"/>
    </location>
</feature>
<proteinExistence type="inferred from homology"/>
<keyword evidence="6" id="KW-0813">Transport</keyword>
<keyword evidence="4" id="KW-0472">Membrane</keyword>
<gene>
    <name evidence="13" type="ORF">A2024_04570</name>
</gene>
<evidence type="ECO:0000313" key="14">
    <source>
        <dbReference type="Proteomes" id="UP000177230"/>
    </source>
</evidence>
<dbReference type="InterPro" id="IPR001775">
    <property type="entry name" value="GspD/PilQ"/>
</dbReference>
<dbReference type="GO" id="GO:0009279">
    <property type="term" value="C:cell outer membrane"/>
    <property type="evidence" value="ECO:0007669"/>
    <property type="project" value="UniProtKB-SubCell"/>
</dbReference>
<reference evidence="13 14" key="1">
    <citation type="journal article" date="2016" name="Nat. Commun.">
        <title>Thousands of microbial genomes shed light on interconnected biogeochemical processes in an aquifer system.</title>
        <authorList>
            <person name="Anantharaman K."/>
            <person name="Brown C.T."/>
            <person name="Hug L.A."/>
            <person name="Sharon I."/>
            <person name="Castelle C.J."/>
            <person name="Probst A.J."/>
            <person name="Thomas B.C."/>
            <person name="Singh A."/>
            <person name="Wilkins M.J."/>
            <person name="Karaoz U."/>
            <person name="Brodie E.L."/>
            <person name="Williams K.H."/>
            <person name="Hubbard S.S."/>
            <person name="Banfield J.F."/>
        </authorList>
    </citation>
    <scope>NUCLEOTIDE SEQUENCE [LARGE SCALE GENOMIC DNA]</scope>
</reference>
<comment type="similarity">
    <text evidence="5">Belongs to the bacterial secretin family.</text>
</comment>
<evidence type="ECO:0000256" key="7">
    <source>
        <dbReference type="SAM" id="MobiDB-lite"/>
    </source>
</evidence>
<dbReference type="InterPro" id="IPR021731">
    <property type="entry name" value="AMIN_dom"/>
</dbReference>
<dbReference type="EMBL" id="MFFM01000022">
    <property type="protein sequence ID" value="OGF13269.1"/>
    <property type="molecule type" value="Genomic_DNA"/>
</dbReference>
<dbReference type="PANTHER" id="PTHR30604">
    <property type="entry name" value="PROTEIN TRANSPORT PROTEIN HOFQ"/>
    <property type="match status" value="1"/>
</dbReference>
<dbReference type="PRINTS" id="PR00811">
    <property type="entry name" value="BCTERIALGSPD"/>
</dbReference>
<feature type="domain" description="Type II/III secretion system secretin-like" evidence="9">
    <location>
        <begin position="492"/>
        <end position="648"/>
    </location>
</feature>
<evidence type="ECO:0000259" key="11">
    <source>
        <dbReference type="Pfam" id="PF11741"/>
    </source>
</evidence>
<keyword evidence="3 8" id="KW-0732">Signal</keyword>
<dbReference type="Gene3D" id="2.60.40.3500">
    <property type="match status" value="1"/>
</dbReference>
<evidence type="ECO:0000313" key="13">
    <source>
        <dbReference type="EMBL" id="OGF13269.1"/>
    </source>
</evidence>
<dbReference type="AlphaFoldDB" id="A0A1F5RFS1"/>
<dbReference type="InterPro" id="IPR051808">
    <property type="entry name" value="Type_IV_pilus_biogenesis"/>
</dbReference>
<dbReference type="Pfam" id="PF00263">
    <property type="entry name" value="Secretin"/>
    <property type="match status" value="1"/>
</dbReference>
<evidence type="ECO:0000256" key="3">
    <source>
        <dbReference type="ARBA" id="ARBA00022729"/>
    </source>
</evidence>
<feature type="signal peptide" evidence="8">
    <location>
        <begin position="1"/>
        <end position="26"/>
    </location>
</feature>
<dbReference type="Gene3D" id="3.30.1370.130">
    <property type="match status" value="1"/>
</dbReference>
<feature type="domain" description="NolW-like" evidence="10">
    <location>
        <begin position="360"/>
        <end position="421"/>
    </location>
</feature>
<sequence length="650" mass="69179">MSYHRSNKMLPLAVAALLSVFSLANAAKVLDIAVKKSEGVTQVVITGDDILDSKDFTLSNPDRLVVDIKGASIAFGNKTMTVNKGGITTISTSQFDREGGIARIVIEMGIKPNYLLMTEENDIIVALTTKDTSPFAEWKASAAPSEMAATTAPQTMVPPSMPAPPPPMVEETPAAPVVPVTSTPAPSTPTLVMEEQPAAPVVPMTSTPSAPSTPPPVIEEVPAAPIYAAAPTPPEKMALPATPIQPKAAYVEPQKPRYRSASSGGLSGGRSVSMELENADVITVLRAMAEYSGKNLIVGNDVKGSVSMRLHNVPWARAFEEIVKAAGLVVEESGGIIRVMSPKQATENMRMREQGQELVTVVYPIEFAVANEITGSLNKILSSRGSIQVDKRTNSLVINEVSFKQTEIAELIRLLDTATQQVEIMARIVDVDMDVTKDLGINWNVSNIASYDANAELQNASVPQLLPAGTRPSMTVGTIRSFAQISATLSVLEAKRKANTISNPRITTVNNKEAKIVGGKKIPISLRDESGNTVTQMYTIGMVLTTTPHINSSENVTLDVKTEISDLDPTATILGGVVILTNEASTQIVLNDGETAVIGGLLQTKAGKSQSGIPILMDIPFIGALFRSTTTSTAKREILIFLTPHIIKSK</sequence>
<keyword evidence="2" id="KW-0812">Transmembrane</keyword>
<evidence type="ECO:0000256" key="2">
    <source>
        <dbReference type="ARBA" id="ARBA00022692"/>
    </source>
</evidence>
<dbReference type="InterPro" id="IPR049371">
    <property type="entry name" value="GspD-like_N0"/>
</dbReference>
<evidence type="ECO:0000259" key="9">
    <source>
        <dbReference type="Pfam" id="PF00263"/>
    </source>
</evidence>
<dbReference type="InterPro" id="IPR005644">
    <property type="entry name" value="NolW-like"/>
</dbReference>
<dbReference type="Pfam" id="PF11741">
    <property type="entry name" value="AMIN"/>
    <property type="match status" value="1"/>
</dbReference>
<dbReference type="Pfam" id="PF21305">
    <property type="entry name" value="type_II_gspD_N0"/>
    <property type="match status" value="1"/>
</dbReference>
<evidence type="ECO:0000256" key="4">
    <source>
        <dbReference type="ARBA" id="ARBA00023136"/>
    </source>
</evidence>
<dbReference type="PANTHER" id="PTHR30604:SF1">
    <property type="entry name" value="DNA UTILIZATION PROTEIN HOFQ"/>
    <property type="match status" value="1"/>
</dbReference>
<dbReference type="InterPro" id="IPR004846">
    <property type="entry name" value="T2SS/T3SS_dom"/>
</dbReference>